<dbReference type="EMBL" id="JBITMB010000005">
    <property type="protein sequence ID" value="MFI7442842.1"/>
    <property type="molecule type" value="Genomic_DNA"/>
</dbReference>
<organism evidence="2 3">
    <name type="scientific">Nonomuraea indica</name>
    <dbReference type="NCBI Taxonomy" id="1581193"/>
    <lineage>
        <taxon>Bacteria</taxon>
        <taxon>Bacillati</taxon>
        <taxon>Actinomycetota</taxon>
        <taxon>Actinomycetes</taxon>
        <taxon>Streptosporangiales</taxon>
        <taxon>Streptosporangiaceae</taxon>
        <taxon>Nonomuraea</taxon>
    </lineage>
</organism>
<feature type="chain" id="PRO_5047031799" description="C4-dicarboxylate ABC transporter substrate-binding protein" evidence="1">
    <location>
        <begin position="26"/>
        <end position="65"/>
    </location>
</feature>
<accession>A0ABW8A8K3</accession>
<keyword evidence="3" id="KW-1185">Reference proteome</keyword>
<reference evidence="2 3" key="1">
    <citation type="submission" date="2024-10" db="EMBL/GenBank/DDBJ databases">
        <title>The Natural Products Discovery Center: Release of the First 8490 Sequenced Strains for Exploring Actinobacteria Biosynthetic Diversity.</title>
        <authorList>
            <person name="Kalkreuter E."/>
            <person name="Kautsar S.A."/>
            <person name="Yang D."/>
            <person name="Bader C.D."/>
            <person name="Teijaro C.N."/>
            <person name="Fluegel L."/>
            <person name="Davis C.M."/>
            <person name="Simpson J.R."/>
            <person name="Lauterbach L."/>
            <person name="Steele A.D."/>
            <person name="Gui C."/>
            <person name="Meng S."/>
            <person name="Li G."/>
            <person name="Viehrig K."/>
            <person name="Ye F."/>
            <person name="Su P."/>
            <person name="Kiefer A.F."/>
            <person name="Nichols A."/>
            <person name="Cepeda A.J."/>
            <person name="Yan W."/>
            <person name="Fan B."/>
            <person name="Jiang Y."/>
            <person name="Adhikari A."/>
            <person name="Zheng C.-J."/>
            <person name="Schuster L."/>
            <person name="Cowan T.M."/>
            <person name="Smanski M.J."/>
            <person name="Chevrette M.G."/>
            <person name="De Carvalho L.P.S."/>
            <person name="Shen B."/>
        </authorList>
    </citation>
    <scope>NUCLEOTIDE SEQUENCE [LARGE SCALE GENOMIC DNA]</scope>
    <source>
        <strain evidence="2 3">NPDC049503</strain>
    </source>
</reference>
<gene>
    <name evidence="2" type="ORF">ACIBP5_22970</name>
</gene>
<evidence type="ECO:0000313" key="2">
    <source>
        <dbReference type="EMBL" id="MFI7442842.1"/>
    </source>
</evidence>
<name>A0ABW8A8K3_9ACTN</name>
<evidence type="ECO:0008006" key="4">
    <source>
        <dbReference type="Google" id="ProtNLM"/>
    </source>
</evidence>
<keyword evidence="1" id="KW-0732">Signal</keyword>
<feature type="signal peptide" evidence="1">
    <location>
        <begin position="1"/>
        <end position="25"/>
    </location>
</feature>
<dbReference type="RefSeq" id="WP_397022834.1">
    <property type="nucleotide sequence ID" value="NZ_JBITMB010000005.1"/>
</dbReference>
<proteinExistence type="predicted"/>
<dbReference type="Proteomes" id="UP001612928">
    <property type="component" value="Unassembled WGS sequence"/>
</dbReference>
<sequence>MTRLVLRTTLTAALVLAGVALPACAAVADAWDDVEIVVGPSASLGGYVDQTSAALQRMIDLLGAP</sequence>
<evidence type="ECO:0000256" key="1">
    <source>
        <dbReference type="SAM" id="SignalP"/>
    </source>
</evidence>
<comment type="caution">
    <text evidence="2">The sequence shown here is derived from an EMBL/GenBank/DDBJ whole genome shotgun (WGS) entry which is preliminary data.</text>
</comment>
<evidence type="ECO:0000313" key="3">
    <source>
        <dbReference type="Proteomes" id="UP001612928"/>
    </source>
</evidence>
<protein>
    <recommendedName>
        <fullName evidence="4">C4-dicarboxylate ABC transporter substrate-binding protein</fullName>
    </recommendedName>
</protein>